<dbReference type="Proteomes" id="UP000266673">
    <property type="component" value="Unassembled WGS sequence"/>
</dbReference>
<dbReference type="STRING" id="44941.A0A397W9A0"/>
<comment type="caution">
    <text evidence="1">The sequence shown here is derived from an EMBL/GenBank/DDBJ whole genome shotgun (WGS) entry which is preliminary data.</text>
</comment>
<sequence>MLGRFYKIVEPGLTKVSIITEKLISVSIKEIPRQAIMTKDNVYVHIDYVLHWHIIDPTLIKLLLEF</sequence>
<protein>
    <submittedName>
        <fullName evidence="1">Uncharacterized protein</fullName>
    </submittedName>
</protein>
<reference evidence="1 2" key="1">
    <citation type="submission" date="2018-06" db="EMBL/GenBank/DDBJ databases">
        <title>Comparative genomics reveals the genomic features of Rhizophagus irregularis, R. cerebriforme, R. diaphanum and Gigaspora rosea, and their symbiotic lifestyle signature.</title>
        <authorList>
            <person name="Morin E."/>
            <person name="San Clemente H."/>
            <person name="Chen E.C.H."/>
            <person name="De La Providencia I."/>
            <person name="Hainaut M."/>
            <person name="Kuo A."/>
            <person name="Kohler A."/>
            <person name="Murat C."/>
            <person name="Tang N."/>
            <person name="Roy S."/>
            <person name="Loubradou J."/>
            <person name="Henrissat B."/>
            <person name="Grigoriev I.V."/>
            <person name="Corradi N."/>
            <person name="Roux C."/>
            <person name="Martin F.M."/>
        </authorList>
    </citation>
    <scope>NUCLEOTIDE SEQUENCE [LARGE SCALE GENOMIC DNA]</scope>
    <source>
        <strain evidence="1 2">DAOM 194757</strain>
    </source>
</reference>
<keyword evidence="2" id="KW-1185">Reference proteome</keyword>
<gene>
    <name evidence="1" type="ORF">C2G38_2308289</name>
</gene>
<accession>A0A397W9A0</accession>
<dbReference type="AlphaFoldDB" id="A0A397W9A0"/>
<evidence type="ECO:0000313" key="1">
    <source>
        <dbReference type="EMBL" id="RIB30761.1"/>
    </source>
</evidence>
<dbReference type="SUPFAM" id="SSF117892">
    <property type="entry name" value="Band 7/SPFH domain"/>
    <property type="match status" value="1"/>
</dbReference>
<organism evidence="1 2">
    <name type="scientific">Gigaspora rosea</name>
    <dbReference type="NCBI Taxonomy" id="44941"/>
    <lineage>
        <taxon>Eukaryota</taxon>
        <taxon>Fungi</taxon>
        <taxon>Fungi incertae sedis</taxon>
        <taxon>Mucoromycota</taxon>
        <taxon>Glomeromycotina</taxon>
        <taxon>Glomeromycetes</taxon>
        <taxon>Diversisporales</taxon>
        <taxon>Gigasporaceae</taxon>
        <taxon>Gigaspora</taxon>
    </lineage>
</organism>
<dbReference type="OrthoDB" id="2105077at2759"/>
<dbReference type="InterPro" id="IPR036013">
    <property type="entry name" value="Band_7/SPFH_dom_sf"/>
</dbReference>
<evidence type="ECO:0000313" key="2">
    <source>
        <dbReference type="Proteomes" id="UP000266673"/>
    </source>
</evidence>
<dbReference type="Gene3D" id="3.30.479.30">
    <property type="entry name" value="Band 7 domain"/>
    <property type="match status" value="1"/>
</dbReference>
<name>A0A397W9A0_9GLOM</name>
<dbReference type="EMBL" id="QKWP01000005">
    <property type="protein sequence ID" value="RIB30761.1"/>
    <property type="molecule type" value="Genomic_DNA"/>
</dbReference>
<proteinExistence type="predicted"/>